<sequence length="60" mass="6364">MGKSGAGRGGFRLFNSCAQQELKSGVRRVNSISKKWLICVTEPTGERSPPGEASWPGGAE</sequence>
<accession>Q6D6S1</accession>
<gene>
    <name evidence="1" type="ordered locus">ECA1610</name>
</gene>
<proteinExistence type="predicted"/>
<keyword evidence="2" id="KW-1185">Reference proteome</keyword>
<dbReference type="EMBL" id="BX950851">
    <property type="protein sequence ID" value="CAG74514.1"/>
    <property type="molecule type" value="Genomic_DNA"/>
</dbReference>
<dbReference type="STRING" id="218491.ECA1610"/>
<protein>
    <submittedName>
        <fullName evidence="1">Hypothetical plasmid protein</fullName>
    </submittedName>
</protein>
<dbReference type="HOGENOM" id="CLU_2937506_0_0_6"/>
<dbReference type="Proteomes" id="UP000007966">
    <property type="component" value="Chromosome"/>
</dbReference>
<dbReference type="KEGG" id="eca:ECA1610"/>
<dbReference type="AlphaFoldDB" id="Q6D6S1"/>
<organism evidence="1 2">
    <name type="scientific">Pectobacterium atrosepticum (strain SCRI 1043 / ATCC BAA-672)</name>
    <name type="common">Erwinia carotovora subsp. atroseptica</name>
    <dbReference type="NCBI Taxonomy" id="218491"/>
    <lineage>
        <taxon>Bacteria</taxon>
        <taxon>Pseudomonadati</taxon>
        <taxon>Pseudomonadota</taxon>
        <taxon>Gammaproteobacteria</taxon>
        <taxon>Enterobacterales</taxon>
        <taxon>Pectobacteriaceae</taxon>
        <taxon>Pectobacterium</taxon>
    </lineage>
</organism>
<name>Q6D6S1_PECAS</name>
<evidence type="ECO:0000313" key="1">
    <source>
        <dbReference type="EMBL" id="CAG74514.1"/>
    </source>
</evidence>
<dbReference type="eggNOG" id="ENOG5033TQD">
    <property type="taxonomic scope" value="Bacteria"/>
</dbReference>
<reference evidence="1" key="1">
    <citation type="submission" date="2004-02" db="EMBL/GenBank/DDBJ databases">
        <title>The genome sequence of the enterobacterial phytopathogen Erwinia carotovora subsp. atroseptica SCRI1043 and functional genomic identification of novel virulence factors.</title>
        <authorList>
            <person name="Bell K.S."/>
            <person name="Sebaihia M."/>
            <person name="Pritchard L."/>
            <person name="Holden M."/>
            <person name="Hyman L.J."/>
            <person name="Holeva M.C."/>
            <person name="Thomson N.R."/>
            <person name="Bentley S.D."/>
            <person name="Churcher C."/>
            <person name="Mungall K."/>
            <person name="Atkin R."/>
            <person name="Bason N."/>
            <person name="Brooks K."/>
            <person name="Chillingworth T."/>
            <person name="Clark K."/>
            <person name="Doggett J."/>
            <person name="Fraser A."/>
            <person name="Hance Z."/>
            <person name="Hauser H."/>
            <person name="Jagels K."/>
            <person name="Moule S."/>
            <person name="Norbertczak H."/>
            <person name="Ormond D."/>
            <person name="Price C."/>
            <person name="Quail M.A."/>
            <person name="Sanders M."/>
            <person name="Walker D."/>
            <person name="Whitehead S."/>
            <person name="Salmond G.P.C."/>
            <person name="Birch P.R.J."/>
            <person name="Barrell B.G."/>
            <person name="Parkhill J."/>
            <person name="Toth I.K."/>
        </authorList>
    </citation>
    <scope>NUCLEOTIDE SEQUENCE</scope>
    <source>
        <strain evidence="1">SCRI1043</strain>
    </source>
</reference>
<evidence type="ECO:0000313" key="2">
    <source>
        <dbReference type="Proteomes" id="UP000007966"/>
    </source>
</evidence>